<feature type="compositionally biased region" description="Acidic residues" evidence="1">
    <location>
        <begin position="165"/>
        <end position="179"/>
    </location>
</feature>
<dbReference type="Proteomes" id="UP000572268">
    <property type="component" value="Unassembled WGS sequence"/>
</dbReference>
<feature type="compositionally biased region" description="Acidic residues" evidence="1">
    <location>
        <begin position="344"/>
        <end position="358"/>
    </location>
</feature>
<name>A0A7J6MVA3_PEROL</name>
<comment type="caution">
    <text evidence="3">The sequence shown here is derived from an EMBL/GenBank/DDBJ whole genome shotgun (WGS) entry which is preliminary data.</text>
</comment>
<organism evidence="3 5">
    <name type="scientific">Perkinsus olseni</name>
    <name type="common">Perkinsus atlanticus</name>
    <dbReference type="NCBI Taxonomy" id="32597"/>
    <lineage>
        <taxon>Eukaryota</taxon>
        <taxon>Sar</taxon>
        <taxon>Alveolata</taxon>
        <taxon>Perkinsozoa</taxon>
        <taxon>Perkinsea</taxon>
        <taxon>Perkinsida</taxon>
        <taxon>Perkinsidae</taxon>
        <taxon>Perkinsus</taxon>
    </lineage>
</organism>
<dbReference type="Proteomes" id="UP000570595">
    <property type="component" value="Unassembled WGS sequence"/>
</dbReference>
<evidence type="ECO:0000313" key="2">
    <source>
        <dbReference type="EMBL" id="KAF4669947.1"/>
    </source>
</evidence>
<evidence type="ECO:0000313" key="4">
    <source>
        <dbReference type="Proteomes" id="UP000570595"/>
    </source>
</evidence>
<feature type="compositionally biased region" description="Basic and acidic residues" evidence="1">
    <location>
        <begin position="276"/>
        <end position="291"/>
    </location>
</feature>
<dbReference type="OrthoDB" id="443661at2759"/>
<feature type="compositionally biased region" description="Basic residues" evidence="1">
    <location>
        <begin position="227"/>
        <end position="241"/>
    </location>
</feature>
<feature type="compositionally biased region" description="Polar residues" evidence="1">
    <location>
        <begin position="397"/>
        <end position="409"/>
    </location>
</feature>
<dbReference type="EMBL" id="JABAHT010000017">
    <property type="protein sequence ID" value="KAF4669947.1"/>
    <property type="molecule type" value="Genomic_DNA"/>
</dbReference>
<accession>A0A7J6MVA3</accession>
<feature type="region of interest" description="Disordered" evidence="1">
    <location>
        <begin position="150"/>
        <end position="253"/>
    </location>
</feature>
<reference evidence="4 5" key="1">
    <citation type="submission" date="2020-04" db="EMBL/GenBank/DDBJ databases">
        <title>Perkinsus olseni comparative genomics.</title>
        <authorList>
            <person name="Bogema D.R."/>
        </authorList>
    </citation>
    <scope>NUCLEOTIDE SEQUENCE [LARGE SCALE GENOMIC DNA]</scope>
    <source>
        <strain evidence="2">ATCC PRA-179</strain>
        <strain evidence="3">ATCC PRA-31</strain>
    </source>
</reference>
<evidence type="ECO:0000256" key="1">
    <source>
        <dbReference type="SAM" id="MobiDB-lite"/>
    </source>
</evidence>
<evidence type="ECO:0000313" key="3">
    <source>
        <dbReference type="EMBL" id="KAF4675538.1"/>
    </source>
</evidence>
<feature type="region of interest" description="Disordered" evidence="1">
    <location>
        <begin position="1"/>
        <end position="31"/>
    </location>
</feature>
<protein>
    <submittedName>
        <fullName evidence="3">Uncharacterized protein</fullName>
    </submittedName>
</protein>
<sequence>MSTEIEAGLPAAELPSVPPVEGKPQPGDDLNALGPMPQFGETPMVPWMAQPIAPALPSARALAPADFQQQFVNRCLYSGKNVLDEGATAFSAPGIPDGTELMFKAYGAEIGGSAFAPLLQPPAPQPDYFGHLLGHPMNPTLYEDDSIVSVEDDNDEPEAKKSVETPEDAQETVNAEENESPVGKVPEGRAATPELAPTEDAESSDDSGDDDLDYFGHIMGHPMNRGNGRKKTPKPKKKSKKTKTEKIESDEPQVSVLNLFLGGVEVCDREENLSHFAKNEDSSIEESKEETQEAAVDGDVEENDHSPVSAAEQKTDQSALKDSPIKNVSALIEEPSKIDPPVELPEDDEIAPVDDGDEPEKTGRPGEPESAVSASPVAKASDEALKSKPASSFPKEINSTAQSTKNVADQASVRPDVPVQKVPSEKITDQVIDENAVSGRVRAAAPKKKSFFGSLCGSKN</sequence>
<feature type="compositionally biased region" description="Acidic residues" evidence="1">
    <location>
        <begin position="197"/>
        <end position="213"/>
    </location>
</feature>
<gene>
    <name evidence="3" type="ORF">FOL46_001067</name>
    <name evidence="2" type="ORF">FOZ61_002507</name>
</gene>
<proteinExistence type="predicted"/>
<feature type="compositionally biased region" description="Low complexity" evidence="1">
    <location>
        <begin position="368"/>
        <end position="379"/>
    </location>
</feature>
<dbReference type="EMBL" id="JABANN010000013">
    <property type="protein sequence ID" value="KAF4675538.1"/>
    <property type="molecule type" value="Genomic_DNA"/>
</dbReference>
<dbReference type="AlphaFoldDB" id="A0A7J6MVA3"/>
<feature type="region of interest" description="Disordered" evidence="1">
    <location>
        <begin position="276"/>
        <end position="426"/>
    </location>
</feature>
<evidence type="ECO:0000313" key="5">
    <source>
        <dbReference type="Proteomes" id="UP000572268"/>
    </source>
</evidence>